<dbReference type="Gene3D" id="3.40.50.1580">
    <property type="entry name" value="Nucleoside phosphorylase domain"/>
    <property type="match status" value="1"/>
</dbReference>
<accession>A0AAV5QZN4</accession>
<dbReference type="PIRSF" id="PIRSF013171">
    <property type="entry name" value="Pur_nuclsid_perm"/>
    <property type="match status" value="1"/>
</dbReference>
<dbReference type="EMBL" id="BTGB01000001">
    <property type="protein sequence ID" value="GMM44679.1"/>
    <property type="molecule type" value="Genomic_DNA"/>
</dbReference>
<dbReference type="GO" id="GO:0009116">
    <property type="term" value="P:nucleoside metabolic process"/>
    <property type="evidence" value="ECO:0007669"/>
    <property type="project" value="InterPro"/>
</dbReference>
<feature type="chain" id="PRO_5043932781" description="Purine nucleoside permease" evidence="1">
    <location>
        <begin position="21"/>
        <end position="418"/>
    </location>
</feature>
<gene>
    <name evidence="2" type="ORF">DAPK24_012540</name>
</gene>
<evidence type="ECO:0000313" key="3">
    <source>
        <dbReference type="Proteomes" id="UP001378960"/>
    </source>
</evidence>
<keyword evidence="3" id="KW-1185">Reference proteome</keyword>
<keyword evidence="1" id="KW-0732">Signal</keyword>
<evidence type="ECO:0000256" key="1">
    <source>
        <dbReference type="SAM" id="SignalP"/>
    </source>
</evidence>
<feature type="signal peptide" evidence="1">
    <location>
        <begin position="1"/>
        <end position="20"/>
    </location>
</feature>
<organism evidence="2 3">
    <name type="scientific">Pichia kluyveri</name>
    <name type="common">Yeast</name>
    <dbReference type="NCBI Taxonomy" id="36015"/>
    <lineage>
        <taxon>Eukaryota</taxon>
        <taxon>Fungi</taxon>
        <taxon>Dikarya</taxon>
        <taxon>Ascomycota</taxon>
        <taxon>Saccharomycotina</taxon>
        <taxon>Pichiomycetes</taxon>
        <taxon>Pichiales</taxon>
        <taxon>Pichiaceae</taxon>
        <taxon>Pichia</taxon>
    </lineage>
</organism>
<evidence type="ECO:0008006" key="4">
    <source>
        <dbReference type="Google" id="ProtNLM"/>
    </source>
</evidence>
<dbReference type="AlphaFoldDB" id="A0AAV5QZN4"/>
<dbReference type="PANTHER" id="PTHR38643">
    <property type="entry name" value="PURINE NUCLEOSIDE PERMEASE C285.05-RELATED"/>
    <property type="match status" value="1"/>
</dbReference>
<sequence length="418" mass="46205">MLFNLSALSALAAILSSASAYKAQFPSSDELFKPSYTTSAIASKSSASAYSSYIPSAVATAGLNDTMYSDYKLYSPKMFIINMFSLEESPFLETYDFVNEIQIPGLSPIYNSIHCDENYELCQLTTGEGEINAASTLTALSLSPFFDLSKTFFLVAGIAGISPLKGTIGDVTFAKYAVQILEYELDARDLPSNWTTGYYALGTDEPNDYPINIYGTEVFELNENLRDRALSLAQNALLYNGSKINNEFRLTYNYAPANETPKAIACDTLTGDTYWFGKLLDETFDNYTTLITNGTGNYCTTQQEDNATLEALIRAAIYGLVDFSRIVVMRSASDFTYSDNYLGNKTVEFFDDVYQGGVTASLVNLVYASQPFINDVLTNFEDYDNGLYDADNYIGDFFNSLGEDIDIRTWGNPTWGTA</sequence>
<dbReference type="Proteomes" id="UP001378960">
    <property type="component" value="Unassembled WGS sequence"/>
</dbReference>
<dbReference type="GO" id="GO:0055085">
    <property type="term" value="P:transmembrane transport"/>
    <property type="evidence" value="ECO:0007669"/>
    <property type="project" value="InterPro"/>
</dbReference>
<dbReference type="GO" id="GO:0003824">
    <property type="term" value="F:catalytic activity"/>
    <property type="evidence" value="ECO:0007669"/>
    <property type="project" value="InterPro"/>
</dbReference>
<evidence type="ECO:0000313" key="2">
    <source>
        <dbReference type="EMBL" id="GMM44679.1"/>
    </source>
</evidence>
<proteinExistence type="predicted"/>
<dbReference type="Pfam" id="PF06516">
    <property type="entry name" value="NUP"/>
    <property type="match status" value="1"/>
</dbReference>
<name>A0AAV5QZN4_PICKL</name>
<dbReference type="InterPro" id="IPR035994">
    <property type="entry name" value="Nucleoside_phosphorylase_sf"/>
</dbReference>
<dbReference type="InterPro" id="IPR009486">
    <property type="entry name" value="Pur_nuclsid_perm"/>
</dbReference>
<dbReference type="PANTHER" id="PTHR38643:SF1">
    <property type="entry name" value="PURINE NUCLEOSIDE PERMEASE C285.05-RELATED"/>
    <property type="match status" value="1"/>
</dbReference>
<dbReference type="GO" id="GO:0005783">
    <property type="term" value="C:endoplasmic reticulum"/>
    <property type="evidence" value="ECO:0007669"/>
    <property type="project" value="TreeGrafter"/>
</dbReference>
<reference evidence="2 3" key="1">
    <citation type="journal article" date="2023" name="Elife">
        <title>Identification of key yeast species and microbe-microbe interactions impacting larval growth of Drosophila in the wild.</title>
        <authorList>
            <person name="Mure A."/>
            <person name="Sugiura Y."/>
            <person name="Maeda R."/>
            <person name="Honda K."/>
            <person name="Sakurai N."/>
            <person name="Takahashi Y."/>
            <person name="Watada M."/>
            <person name="Katoh T."/>
            <person name="Gotoh A."/>
            <person name="Gotoh Y."/>
            <person name="Taniguchi I."/>
            <person name="Nakamura K."/>
            <person name="Hayashi T."/>
            <person name="Katayama T."/>
            <person name="Uemura T."/>
            <person name="Hattori Y."/>
        </authorList>
    </citation>
    <scope>NUCLEOTIDE SEQUENCE [LARGE SCALE GENOMIC DNA]</scope>
    <source>
        <strain evidence="2 3">PK-24</strain>
    </source>
</reference>
<comment type="caution">
    <text evidence="2">The sequence shown here is derived from an EMBL/GenBank/DDBJ whole genome shotgun (WGS) entry which is preliminary data.</text>
</comment>
<protein>
    <recommendedName>
        <fullName evidence="4">Purine nucleoside permease</fullName>
    </recommendedName>
</protein>